<feature type="transmembrane region" description="Helical" evidence="1">
    <location>
        <begin position="75"/>
        <end position="93"/>
    </location>
</feature>
<dbReference type="InterPro" id="IPR053771">
    <property type="entry name" value="AciT"/>
</dbReference>
<feature type="transmembrane region" description="Helical" evidence="1">
    <location>
        <begin position="45"/>
        <end position="63"/>
    </location>
</feature>
<dbReference type="Proteomes" id="UP000018442">
    <property type="component" value="Unassembled WGS sequence"/>
</dbReference>
<proteinExistence type="predicted"/>
<keyword evidence="1" id="KW-0812">Transmembrane</keyword>
<keyword evidence="1" id="KW-0472">Membrane</keyword>
<evidence type="ECO:0000256" key="1">
    <source>
        <dbReference type="SAM" id="Phobius"/>
    </source>
</evidence>
<sequence length="125" mass="14276">MNVDSDILLKTEVSMEAANFTMWVGFGLIAVAVIAVFFSPYRRWLGFMLAGMISWGLLEVVRFGVQTMFEMSVAYSYLTALSLAMVTVTFILLREDKQAQKQLANRQYIEHTPVYKDDQQQCSSR</sequence>
<dbReference type="EMBL" id="GG705012">
    <property type="protein sequence ID" value="EEY92660.1"/>
    <property type="molecule type" value="Genomic_DNA"/>
</dbReference>
<reference evidence="3" key="1">
    <citation type="journal article" date="2012" name="PLoS ONE">
        <title>The success of Acinetobacter species; genetic, metabolic and virulence attributes.</title>
        <authorList>
            <person name="Peleg A.Y."/>
            <person name="de Breij A."/>
            <person name="Adams M.D."/>
            <person name="Cerqueira G.M."/>
            <person name="Mocali S."/>
            <person name="Galardini M."/>
            <person name="Nibbering P.H."/>
            <person name="Earl A.M."/>
            <person name="Ward D.V."/>
            <person name="Paterson D.L."/>
            <person name="Seifert H."/>
            <person name="Dijkshoorn L."/>
        </authorList>
    </citation>
    <scope>NUCLEOTIDE SEQUENCE [LARGE SCALE GENOMIC DNA]</scope>
    <source>
        <strain evidence="3">SH205</strain>
    </source>
</reference>
<evidence type="ECO:0000313" key="3">
    <source>
        <dbReference type="Proteomes" id="UP000018442"/>
    </source>
</evidence>
<keyword evidence="1" id="KW-1133">Transmembrane helix</keyword>
<feature type="transmembrane region" description="Helical" evidence="1">
    <location>
        <begin position="20"/>
        <end position="38"/>
    </location>
</feature>
<organism evidence="2 3">
    <name type="scientific">Acinetobacter junii SH205</name>
    <dbReference type="NCBI Taxonomy" id="575587"/>
    <lineage>
        <taxon>Bacteria</taxon>
        <taxon>Pseudomonadati</taxon>
        <taxon>Pseudomonadota</taxon>
        <taxon>Gammaproteobacteria</taxon>
        <taxon>Moraxellales</taxon>
        <taxon>Moraxellaceae</taxon>
        <taxon>Acinetobacter</taxon>
    </lineage>
</organism>
<gene>
    <name evidence="2" type="ORF">HMPREF0026_02206</name>
</gene>
<evidence type="ECO:0000313" key="2">
    <source>
        <dbReference type="EMBL" id="EEY92660.1"/>
    </source>
</evidence>
<name>D0SNZ6_ACIJU</name>
<accession>D0SNZ6</accession>
<protein>
    <submittedName>
        <fullName evidence="2">Uncharacterized protein</fullName>
    </submittedName>
</protein>
<dbReference type="NCBIfam" id="NF045538">
    <property type="entry name" value="AciT"/>
    <property type="match status" value="1"/>
</dbReference>
<dbReference type="HOGENOM" id="CLU_2091538_0_0_6"/>
<dbReference type="AlphaFoldDB" id="D0SNZ6"/>